<reference evidence="3 4" key="1">
    <citation type="submission" date="2014-03" db="EMBL/GenBank/DDBJ databases">
        <title>Genomics of Bifidobacteria.</title>
        <authorList>
            <person name="Ventura M."/>
            <person name="Milani C."/>
            <person name="Lugli G.A."/>
        </authorList>
    </citation>
    <scope>NUCLEOTIDE SEQUENCE [LARGE SCALE GENOMIC DNA]</scope>
    <source>
        <strain evidence="3 4">LMG 11597</strain>
    </source>
</reference>
<feature type="region of interest" description="Disordered" evidence="1">
    <location>
        <begin position="1"/>
        <end position="75"/>
    </location>
</feature>
<dbReference type="STRING" id="77635.BISU_2311"/>
<sequence>MGDWMDEWGQYGPQGERKERLDALRARLDARPRPDVESEDEDEGPRQDEREEDREDEPAERIPVEPAGEAESTAPLDLEAVAEAGGTEDATAGPSHRRALRAAAIVLAVLAAGGVGAVAVSGVQASQIRGLQASCQDARHAQGQAFDRLGEAMHGDAAALSRLPASAVQDPGCFGSIVFCGFGQVVFSGLGVGHADHSRAVPW</sequence>
<gene>
    <name evidence="3" type="ORF">BISU_2311</name>
</gene>
<protein>
    <submittedName>
        <fullName evidence="3">Uncharacterized protein</fullName>
    </submittedName>
</protein>
<keyword evidence="2" id="KW-0812">Transmembrane</keyword>
<evidence type="ECO:0000256" key="2">
    <source>
        <dbReference type="SAM" id="Phobius"/>
    </source>
</evidence>
<dbReference type="AlphaFoldDB" id="A0A087DTB5"/>
<keyword evidence="2" id="KW-1133">Transmembrane helix</keyword>
<evidence type="ECO:0000256" key="1">
    <source>
        <dbReference type="SAM" id="MobiDB-lite"/>
    </source>
</evidence>
<proteinExistence type="predicted"/>
<dbReference type="Proteomes" id="UP000029055">
    <property type="component" value="Unassembled WGS sequence"/>
</dbReference>
<feature type="transmembrane region" description="Helical" evidence="2">
    <location>
        <begin position="102"/>
        <end position="123"/>
    </location>
</feature>
<feature type="compositionally biased region" description="Basic and acidic residues" evidence="1">
    <location>
        <begin position="15"/>
        <end position="36"/>
    </location>
</feature>
<dbReference type="EMBL" id="JGZR01000017">
    <property type="protein sequence ID" value="KFI98765.1"/>
    <property type="molecule type" value="Genomic_DNA"/>
</dbReference>
<name>A0A087DTB5_9BIFI</name>
<comment type="caution">
    <text evidence="3">The sequence shown here is derived from an EMBL/GenBank/DDBJ whole genome shotgun (WGS) entry which is preliminary data.</text>
</comment>
<keyword evidence="4" id="KW-1185">Reference proteome</keyword>
<evidence type="ECO:0000313" key="4">
    <source>
        <dbReference type="Proteomes" id="UP000029055"/>
    </source>
</evidence>
<evidence type="ECO:0000313" key="3">
    <source>
        <dbReference type="EMBL" id="KFI98765.1"/>
    </source>
</evidence>
<organism evidence="3 4">
    <name type="scientific">Bifidobacterium subtile</name>
    <dbReference type="NCBI Taxonomy" id="77635"/>
    <lineage>
        <taxon>Bacteria</taxon>
        <taxon>Bacillati</taxon>
        <taxon>Actinomycetota</taxon>
        <taxon>Actinomycetes</taxon>
        <taxon>Bifidobacteriales</taxon>
        <taxon>Bifidobacteriaceae</taxon>
        <taxon>Bifidobacterium</taxon>
    </lineage>
</organism>
<keyword evidence="2" id="KW-0472">Membrane</keyword>
<accession>A0A087DTB5</accession>